<comment type="caution">
    <text evidence="2">The sequence shown here is derived from an EMBL/GenBank/DDBJ whole genome shotgun (WGS) entry which is preliminary data.</text>
</comment>
<protein>
    <recommendedName>
        <fullName evidence="4">OTU domain-containing protein</fullName>
    </recommendedName>
</protein>
<name>A0A2K3MTK2_TRIPR</name>
<proteinExistence type="predicted"/>
<organism evidence="2 3">
    <name type="scientific">Trifolium pratense</name>
    <name type="common">Red clover</name>
    <dbReference type="NCBI Taxonomy" id="57577"/>
    <lineage>
        <taxon>Eukaryota</taxon>
        <taxon>Viridiplantae</taxon>
        <taxon>Streptophyta</taxon>
        <taxon>Embryophyta</taxon>
        <taxon>Tracheophyta</taxon>
        <taxon>Spermatophyta</taxon>
        <taxon>Magnoliopsida</taxon>
        <taxon>eudicotyledons</taxon>
        <taxon>Gunneridae</taxon>
        <taxon>Pentapetalae</taxon>
        <taxon>rosids</taxon>
        <taxon>fabids</taxon>
        <taxon>Fabales</taxon>
        <taxon>Fabaceae</taxon>
        <taxon>Papilionoideae</taxon>
        <taxon>50 kb inversion clade</taxon>
        <taxon>NPAAA clade</taxon>
        <taxon>Hologalegina</taxon>
        <taxon>IRL clade</taxon>
        <taxon>Trifolieae</taxon>
        <taxon>Trifolium</taxon>
    </lineage>
</organism>
<reference evidence="2 3" key="1">
    <citation type="journal article" date="2014" name="Am. J. Bot.">
        <title>Genome assembly and annotation for red clover (Trifolium pratense; Fabaceae).</title>
        <authorList>
            <person name="Istvanek J."/>
            <person name="Jaros M."/>
            <person name="Krenek A."/>
            <person name="Repkova J."/>
        </authorList>
    </citation>
    <scope>NUCLEOTIDE SEQUENCE [LARGE SCALE GENOMIC DNA]</scope>
    <source>
        <strain evidence="3">cv. Tatra</strain>
        <tissue evidence="2">Young leaves</tissue>
    </source>
</reference>
<gene>
    <name evidence="2" type="ORF">L195_g017304</name>
</gene>
<reference evidence="2 3" key="2">
    <citation type="journal article" date="2017" name="Front. Plant Sci.">
        <title>Gene Classification and Mining of Molecular Markers Useful in Red Clover (Trifolium pratense) Breeding.</title>
        <authorList>
            <person name="Istvanek J."/>
            <person name="Dluhosova J."/>
            <person name="Dluhos P."/>
            <person name="Patkova L."/>
            <person name="Nedelnik J."/>
            <person name="Repkova J."/>
        </authorList>
    </citation>
    <scope>NUCLEOTIDE SEQUENCE [LARGE SCALE GENOMIC DNA]</scope>
    <source>
        <strain evidence="3">cv. Tatra</strain>
        <tissue evidence="2">Young leaves</tissue>
    </source>
</reference>
<evidence type="ECO:0000313" key="2">
    <source>
        <dbReference type="EMBL" id="PNX94135.1"/>
    </source>
</evidence>
<evidence type="ECO:0000256" key="1">
    <source>
        <dbReference type="SAM" id="MobiDB-lite"/>
    </source>
</evidence>
<evidence type="ECO:0008006" key="4">
    <source>
        <dbReference type="Google" id="ProtNLM"/>
    </source>
</evidence>
<evidence type="ECO:0000313" key="3">
    <source>
        <dbReference type="Proteomes" id="UP000236291"/>
    </source>
</evidence>
<dbReference type="AlphaFoldDB" id="A0A2K3MTK2"/>
<dbReference type="EMBL" id="ASHM01012187">
    <property type="protein sequence ID" value="PNX94135.1"/>
    <property type="molecule type" value="Genomic_DNA"/>
</dbReference>
<dbReference type="CDD" id="cd22744">
    <property type="entry name" value="OTU"/>
    <property type="match status" value="1"/>
</dbReference>
<dbReference type="Proteomes" id="UP000236291">
    <property type="component" value="Unassembled WGS sequence"/>
</dbReference>
<accession>A0A2K3MTK2</accession>
<sequence>MSVNVNNGVDVRVLTCQDTLDEGKAISLNDIHSHWKRLKFDAAHLCKEENADLSLLLEIEALQEMFNHDMKVYIKERFIQFVYHESTTMCPPPSQVKTKGAPKGWANRPSYTLEERSTKRLPSLFEHAGSQYNLSQLSEGRQKSSRKWSQSSPNLAPVQKSKPSWPNLGQLPLFMHMFIENVQDVAPDGHCGFRVIARLIGESEDSHSVICLDLSIELKKNLHRYIEVFGSEERYMSYMWRMVKDSDVN</sequence>
<feature type="region of interest" description="Disordered" evidence="1">
    <location>
        <begin position="143"/>
        <end position="163"/>
    </location>
</feature>
<dbReference type="Gene3D" id="3.90.70.80">
    <property type="match status" value="1"/>
</dbReference>